<dbReference type="eggNOG" id="COG1198">
    <property type="taxonomic scope" value="Bacteria"/>
</dbReference>
<dbReference type="Pfam" id="PF13086">
    <property type="entry name" value="AAA_11"/>
    <property type="match status" value="1"/>
</dbReference>
<dbReference type="InterPro" id="IPR041679">
    <property type="entry name" value="DNA2/NAM7-like_C"/>
</dbReference>
<evidence type="ECO:0000313" key="4">
    <source>
        <dbReference type="EMBL" id="CBH40735.1"/>
    </source>
</evidence>
<evidence type="ECO:0000313" key="5">
    <source>
        <dbReference type="Proteomes" id="UP000006902"/>
    </source>
</evidence>
<dbReference type="GO" id="GO:0004386">
    <property type="term" value="F:helicase activity"/>
    <property type="evidence" value="ECO:0007669"/>
    <property type="project" value="InterPro"/>
</dbReference>
<name>D3VQY8_MYCAA</name>
<dbReference type="PANTHER" id="PTHR10887">
    <property type="entry name" value="DNA2/NAM7 HELICASE FAMILY"/>
    <property type="match status" value="1"/>
</dbReference>
<feature type="compositionally biased region" description="Low complexity" evidence="1">
    <location>
        <begin position="1093"/>
        <end position="1103"/>
    </location>
</feature>
<dbReference type="Gene3D" id="3.40.50.300">
    <property type="entry name" value="P-loop containing nucleotide triphosphate hydrolases"/>
    <property type="match status" value="2"/>
</dbReference>
<dbReference type="InterPro" id="IPR027417">
    <property type="entry name" value="P-loop_NTPase"/>
</dbReference>
<dbReference type="Pfam" id="PF13087">
    <property type="entry name" value="AAA_12"/>
    <property type="match status" value="1"/>
</dbReference>
<dbReference type="RefSeq" id="WP_013022111.1">
    <property type="nucleotide sequence ID" value="NC_013948.1"/>
</dbReference>
<dbReference type="KEGG" id="mal:MAGa5250"/>
<organism evidence="4 5">
    <name type="scientific">Mycoplasmopsis agalactiae</name>
    <name type="common">Mycoplasma agalactiae</name>
    <dbReference type="NCBI Taxonomy" id="2110"/>
    <lineage>
        <taxon>Bacteria</taxon>
        <taxon>Bacillati</taxon>
        <taxon>Mycoplasmatota</taxon>
        <taxon>Mycoplasmoidales</taxon>
        <taxon>Metamycoplasmataceae</taxon>
        <taxon>Mycoplasmopsis</taxon>
    </lineage>
</organism>
<dbReference type="SUPFAM" id="SSF52540">
    <property type="entry name" value="P-loop containing nucleoside triphosphate hydrolases"/>
    <property type="match status" value="1"/>
</dbReference>
<feature type="domain" description="DNA2/NAM7 helicase helicase" evidence="2">
    <location>
        <begin position="320"/>
        <end position="681"/>
    </location>
</feature>
<protein>
    <submittedName>
        <fullName evidence="4">ATP binding protein</fullName>
    </submittedName>
</protein>
<feature type="region of interest" description="Disordered" evidence="1">
    <location>
        <begin position="1093"/>
        <end position="1112"/>
    </location>
</feature>
<evidence type="ECO:0000256" key="1">
    <source>
        <dbReference type="SAM" id="MobiDB-lite"/>
    </source>
</evidence>
<proteinExistence type="predicted"/>
<dbReference type="CDD" id="cd18808">
    <property type="entry name" value="SF1_C_Upf1"/>
    <property type="match status" value="1"/>
</dbReference>
<evidence type="ECO:0000259" key="3">
    <source>
        <dbReference type="Pfam" id="PF13087"/>
    </source>
</evidence>
<dbReference type="AlphaFoldDB" id="D3VQY8"/>
<accession>D3VQY8</accession>
<dbReference type="EMBL" id="FP671138">
    <property type="protein sequence ID" value="CBH40735.1"/>
    <property type="molecule type" value="Genomic_DNA"/>
</dbReference>
<dbReference type="InterPro" id="IPR045055">
    <property type="entry name" value="DNA2/NAM7-like"/>
</dbReference>
<dbReference type="InterPro" id="IPR047187">
    <property type="entry name" value="SF1_C_Upf1"/>
</dbReference>
<evidence type="ECO:0000259" key="2">
    <source>
        <dbReference type="Pfam" id="PF13086"/>
    </source>
</evidence>
<reference evidence="5" key="1">
    <citation type="journal article" date="2010" name="BMC Genomics">
        <title>Comparative genomic and proteomic analyses of two Mycoplasma agalactiae strains: clues to the macro- and micro-events that are shaping mycoplasma diversity.</title>
        <authorList>
            <person name="Nouvel L.X."/>
            <person name="Sirand-Pugnet P."/>
            <person name="Marenda M.S."/>
            <person name="Sagne E."/>
            <person name="Barbe V."/>
            <person name="Mangenot S."/>
            <person name="Schenowitz C."/>
            <person name="Jacob D."/>
            <person name="Barre A."/>
            <person name="Claverol S."/>
            <person name="Blanchard A."/>
            <person name="Citti C."/>
        </authorList>
    </citation>
    <scope>NUCLEOTIDE SEQUENCE [LARGE SCALE GENOMIC DNA]</scope>
    <source>
        <strain evidence="5">5632</strain>
    </source>
</reference>
<dbReference type="eggNOG" id="COG1112">
    <property type="taxonomic scope" value="Bacteria"/>
</dbReference>
<sequence>MENKNNKTKQYQSILNNLLDVNPSDQAIFTKVNNKYCFDFYSLFGPEAFDLIYSNKNFDIPILEVNLIRVCQLLEKSNDYDETIAILEENNYELSTQRLNQLKKDFHVTKNKIINEIRANFQRQSLKWKLFLNKANEINAETNIWPMHLGFLFVQVSIDGKSVYAPLFFKEVYLEIRNARPFLISNGDIKPNEKLLFLLNNAGFDLEVTDNYGDWSIKELIKNLHELWGQIYEFKVNLNSSFNSLSAEEIINESLQFAGGVVLGLFQPSGGYIRNRMLEIINNNELNKILQVEFNKNIYKKRINDILFNPKTSLFKIAATNYSQDRAIASALNQNTIIWGPPGTGKSQTIVNILTNVLVYSKTAIVCSQKKAALEVIRNRMGILKIFCLFMLNSKNMNKKSFYEPIKEYLDYLENYEEVDNLKPLRIITNDEINFVNNIQMISNDKRFNYALSLINPIHKAGSSLTNELWEKIINLPDSIKYPMKFKFSSAWELRKFMLKDNNLSFKIHKKNYWLISKLSRKLFDDFNNFTGNLDEIVRLKKNLTPSDFDYIKSLANILPNYDNEQTSDQYELKRFITKKIINSIMQFNDDEKAEYTEFAATARLAIIEPYKFMKRFPSMIKKLFPIIIVTPEADLSAWNKGELDYGILDESSQIFIEKGLPVLYLSKIKVLAGDDQQMKPSNWFGVRVSDEETIFGKVDSMLDFAKGVGVYNILLDKNYRSNYASLMTFSSKYFYNSSLDVIDTNLNKKNYQSIEVIDANGAWEDNKNEIEANLTIKIAKENLDKYEKIILLCFNAKQQDYITTKIFRQESNLENAIIEGKLLLRNIENIQGDEADLVIASIAYDSSVLFHSTYVGRPGGKNALNVAISRAKDKMIVLKSLNSSDVSVLTGNEDVYVFKKWLEFLELDSKEKQEFVSNDNFAQSELNIGIEVKKPEFEIELENSINELIKDYDSMTLASNESIGTLKIDYILMHDNKNIMCFIIDNYEYQNDIEKYILQKDLYKFIKSKKYNIYLVNSLSWATTKDKIYDEIIHYIEHSVVNNNEFTDNYDNELSDEKSYKTSEFASSNNLNNYVSQTYTLEAEQISQNNNTSNISLDSSELSNDDLDNKDKLANDESFEENVKKWEQILSRETIINTAIIDLKD</sequence>
<dbReference type="OrthoDB" id="9757917at2"/>
<gene>
    <name evidence="4" type="ordered locus">MAGa5250</name>
</gene>
<dbReference type="Proteomes" id="UP000006902">
    <property type="component" value="Chromosome"/>
</dbReference>
<feature type="domain" description="DNA2/NAM7 helicase-like C-terminal" evidence="3">
    <location>
        <begin position="713"/>
        <end position="879"/>
    </location>
</feature>
<dbReference type="InterPro" id="IPR041677">
    <property type="entry name" value="DNA2/NAM7_AAA_11"/>
</dbReference>